<gene>
    <name evidence="2" type="ORF">SDC9_11414</name>
</gene>
<dbReference type="EMBL" id="VSSQ01000029">
    <property type="protein sequence ID" value="MPL65750.1"/>
    <property type="molecule type" value="Genomic_DNA"/>
</dbReference>
<feature type="domain" description="Spore protein YkvP/CgeB glycosyl transferase-like" evidence="1">
    <location>
        <begin position="158"/>
        <end position="300"/>
    </location>
</feature>
<dbReference type="AlphaFoldDB" id="A0A644TFW8"/>
<evidence type="ECO:0000259" key="1">
    <source>
        <dbReference type="Pfam" id="PF13524"/>
    </source>
</evidence>
<dbReference type="InterPro" id="IPR055259">
    <property type="entry name" value="YkvP/CgeB_Glyco_trans-like"/>
</dbReference>
<reference evidence="2" key="1">
    <citation type="submission" date="2019-08" db="EMBL/GenBank/DDBJ databases">
        <authorList>
            <person name="Kucharzyk K."/>
            <person name="Murdoch R.W."/>
            <person name="Higgins S."/>
            <person name="Loffler F."/>
        </authorList>
    </citation>
    <scope>NUCLEOTIDE SEQUENCE</scope>
</reference>
<proteinExistence type="predicted"/>
<organism evidence="2">
    <name type="scientific">bioreactor metagenome</name>
    <dbReference type="NCBI Taxonomy" id="1076179"/>
    <lineage>
        <taxon>unclassified sequences</taxon>
        <taxon>metagenomes</taxon>
        <taxon>ecological metagenomes</taxon>
    </lineage>
</organism>
<comment type="caution">
    <text evidence="2">The sequence shown here is derived from an EMBL/GenBank/DDBJ whole genome shotgun (WGS) entry which is preliminary data.</text>
</comment>
<evidence type="ECO:0000313" key="2">
    <source>
        <dbReference type="EMBL" id="MPL65750.1"/>
    </source>
</evidence>
<dbReference type="Gene3D" id="3.40.50.2000">
    <property type="entry name" value="Glycogen Phosphorylase B"/>
    <property type="match status" value="1"/>
</dbReference>
<sequence length="308" mass="35832">MRIGFYIKYDSNQLGQIVGEEKYAKSICKELVKLNGVASAQVFNPSILPSEKLDVMIHLNDTWPNSYAYKHVLYFQNFYHQGSDIVLRQLQQRGFDGYAFFSQRLLDLHLQSGYRGIFLPLAADTTIFQPMPQRPSHQFDVVYIGNDIKGKERTMRYLHPATQFNFGLFGYWNQPWNSMSSGELWSKLSKGPVTRKQSASIYSNAKIVLNYTSEDSIKWDAMNLRFFEVLACRSFLISDRVPSAKREFHDCMVFTDGGEDLTEKINYYLATPEERNEIAERGYQYVTKYATVQVRAQELFNYLLQILR</sequence>
<dbReference type="Pfam" id="PF13524">
    <property type="entry name" value="Glyco_trans_1_2"/>
    <property type="match status" value="1"/>
</dbReference>
<name>A0A644TFW8_9ZZZZ</name>
<protein>
    <recommendedName>
        <fullName evidence="1">Spore protein YkvP/CgeB glycosyl transferase-like domain-containing protein</fullName>
    </recommendedName>
</protein>
<accession>A0A644TFW8</accession>
<dbReference type="SUPFAM" id="SSF53756">
    <property type="entry name" value="UDP-Glycosyltransferase/glycogen phosphorylase"/>
    <property type="match status" value="1"/>
</dbReference>